<sequence>MFDAIKLPLAAAAGAVVCAFAAVLYVTIIHDPATRTETRALVQAEAREAALALIQQRNDDNVEISAFDQQHLCIELGGKWVQPDRCD</sequence>
<dbReference type="RefSeq" id="WP_111546318.1">
    <property type="nucleotide sequence ID" value="NZ_MZXV01000051.1"/>
</dbReference>
<protein>
    <submittedName>
        <fullName evidence="1">Uncharacterized protein</fullName>
    </submittedName>
</protein>
<organism evidence="1 2">
    <name type="scientific">Mesorhizobium kowhaii</name>
    <dbReference type="NCBI Taxonomy" id="1300272"/>
    <lineage>
        <taxon>Bacteria</taxon>
        <taxon>Pseudomonadati</taxon>
        <taxon>Pseudomonadota</taxon>
        <taxon>Alphaproteobacteria</taxon>
        <taxon>Hyphomicrobiales</taxon>
        <taxon>Phyllobacteriaceae</taxon>
        <taxon>Mesorhizobium</taxon>
    </lineage>
</organism>
<gene>
    <name evidence="1" type="ORF">B5V02_22345</name>
</gene>
<evidence type="ECO:0000313" key="2">
    <source>
        <dbReference type="Proteomes" id="UP000248616"/>
    </source>
</evidence>
<dbReference type="OrthoDB" id="8116954at2"/>
<reference evidence="2" key="1">
    <citation type="submission" date="2017-03" db="EMBL/GenBank/DDBJ databases">
        <authorList>
            <person name="Safronova V.I."/>
            <person name="Sazanova A.L."/>
            <person name="Chirak E.R."/>
        </authorList>
    </citation>
    <scope>NUCLEOTIDE SEQUENCE [LARGE SCALE GENOMIC DNA]</scope>
    <source>
        <strain evidence="2">Ach-343</strain>
    </source>
</reference>
<dbReference type="EMBL" id="MZXV01000051">
    <property type="protein sequence ID" value="PZV35977.1"/>
    <property type="molecule type" value="Genomic_DNA"/>
</dbReference>
<keyword evidence="2" id="KW-1185">Reference proteome</keyword>
<proteinExistence type="predicted"/>
<name>A0A2W7BZ91_9HYPH</name>
<evidence type="ECO:0000313" key="1">
    <source>
        <dbReference type="EMBL" id="PZV35977.1"/>
    </source>
</evidence>
<accession>A0A2W7BZ91</accession>
<comment type="caution">
    <text evidence="1">The sequence shown here is derived from an EMBL/GenBank/DDBJ whole genome shotgun (WGS) entry which is preliminary data.</text>
</comment>
<dbReference type="Proteomes" id="UP000248616">
    <property type="component" value="Unassembled WGS sequence"/>
</dbReference>
<dbReference type="AlphaFoldDB" id="A0A2W7BZ91"/>